<organism evidence="1 2">
    <name type="scientific">Plakobranchus ocellatus</name>
    <dbReference type="NCBI Taxonomy" id="259542"/>
    <lineage>
        <taxon>Eukaryota</taxon>
        <taxon>Metazoa</taxon>
        <taxon>Spiralia</taxon>
        <taxon>Lophotrochozoa</taxon>
        <taxon>Mollusca</taxon>
        <taxon>Gastropoda</taxon>
        <taxon>Heterobranchia</taxon>
        <taxon>Euthyneura</taxon>
        <taxon>Panpulmonata</taxon>
        <taxon>Sacoglossa</taxon>
        <taxon>Placobranchoidea</taxon>
        <taxon>Plakobranchidae</taxon>
        <taxon>Plakobranchus</taxon>
    </lineage>
</organism>
<sequence length="161" mass="18605">MKNSGLNIFINISSFRKFFVVASFILLAVLLLINISFSISFSIRSTQSKDEVEKKQRTLDMYKAFFKTESEMVDMMKMMHTQGGRGWPERNTPLVTPKALPVRDQPALSQPAASNNQTYHGCCTMNQTRTTFDSLHNIYAQKRKIVQRYNNRSQYFLVDNC</sequence>
<name>A0AAV4B830_9GAST</name>
<evidence type="ECO:0000313" key="2">
    <source>
        <dbReference type="Proteomes" id="UP000735302"/>
    </source>
</evidence>
<dbReference type="AlphaFoldDB" id="A0AAV4B830"/>
<dbReference type="EMBL" id="BLXT01004605">
    <property type="protein sequence ID" value="GFO15257.1"/>
    <property type="molecule type" value="Genomic_DNA"/>
</dbReference>
<feature type="non-terminal residue" evidence="1">
    <location>
        <position position="161"/>
    </location>
</feature>
<evidence type="ECO:0000313" key="1">
    <source>
        <dbReference type="EMBL" id="GFO15257.1"/>
    </source>
</evidence>
<reference evidence="1 2" key="1">
    <citation type="journal article" date="2021" name="Elife">
        <title>Chloroplast acquisition without the gene transfer in kleptoplastic sea slugs, Plakobranchus ocellatus.</title>
        <authorList>
            <person name="Maeda T."/>
            <person name="Takahashi S."/>
            <person name="Yoshida T."/>
            <person name="Shimamura S."/>
            <person name="Takaki Y."/>
            <person name="Nagai Y."/>
            <person name="Toyoda A."/>
            <person name="Suzuki Y."/>
            <person name="Arimoto A."/>
            <person name="Ishii H."/>
            <person name="Satoh N."/>
            <person name="Nishiyama T."/>
            <person name="Hasebe M."/>
            <person name="Maruyama T."/>
            <person name="Minagawa J."/>
            <person name="Obokata J."/>
            <person name="Shigenobu S."/>
        </authorList>
    </citation>
    <scope>NUCLEOTIDE SEQUENCE [LARGE SCALE GENOMIC DNA]</scope>
</reference>
<dbReference type="Proteomes" id="UP000735302">
    <property type="component" value="Unassembled WGS sequence"/>
</dbReference>
<gene>
    <name evidence="1" type="ORF">PoB_004176200</name>
</gene>
<proteinExistence type="predicted"/>
<accession>A0AAV4B830</accession>
<protein>
    <submittedName>
        <fullName evidence="1">Uncharacterized protein</fullName>
    </submittedName>
</protein>
<comment type="caution">
    <text evidence="1">The sequence shown here is derived from an EMBL/GenBank/DDBJ whole genome shotgun (WGS) entry which is preliminary data.</text>
</comment>
<keyword evidence="2" id="KW-1185">Reference proteome</keyword>